<dbReference type="Proteomes" id="UP001153076">
    <property type="component" value="Unassembled WGS sequence"/>
</dbReference>
<comment type="caution">
    <text evidence="1">The sequence shown here is derived from an EMBL/GenBank/DDBJ whole genome shotgun (WGS) entry which is preliminary data.</text>
</comment>
<dbReference type="AlphaFoldDB" id="A0A9Q1KA29"/>
<gene>
    <name evidence="1" type="ORF">Cgig2_024155</name>
</gene>
<name>A0A9Q1KA29_9CARY</name>
<evidence type="ECO:0000313" key="2">
    <source>
        <dbReference type="Proteomes" id="UP001153076"/>
    </source>
</evidence>
<sequence length="272" mass="32355">MEKEIQFGDSELEYMANNLSNHSPLMIKFHDEFILKTQPFKFHEMWIADEKFSPILVDVLKQQTQGTSMYKNLKGLNKEKFRNMHYESDIAKLELNATFGSYKPKLQDQEQSLRKKYNDTLSVSLSLKKQRSKLDWIAMGDQCTKFFFARVQQTRTMNQIYRIRDEEGSSDEGRDKVASVLVKYYKKNAWKSNQGLELKETVCKPKKNGGLGLKDISTWNTTLVTRHLGDVAMKKDDLWVKWVHEQYLRECNWWTIILQETCWFWKKFYKVK</sequence>
<protein>
    <submittedName>
        <fullName evidence="1">Uncharacterized protein</fullName>
    </submittedName>
</protein>
<organism evidence="1 2">
    <name type="scientific">Carnegiea gigantea</name>
    <dbReference type="NCBI Taxonomy" id="171969"/>
    <lineage>
        <taxon>Eukaryota</taxon>
        <taxon>Viridiplantae</taxon>
        <taxon>Streptophyta</taxon>
        <taxon>Embryophyta</taxon>
        <taxon>Tracheophyta</taxon>
        <taxon>Spermatophyta</taxon>
        <taxon>Magnoliopsida</taxon>
        <taxon>eudicotyledons</taxon>
        <taxon>Gunneridae</taxon>
        <taxon>Pentapetalae</taxon>
        <taxon>Caryophyllales</taxon>
        <taxon>Cactineae</taxon>
        <taxon>Cactaceae</taxon>
        <taxon>Cactoideae</taxon>
        <taxon>Echinocereeae</taxon>
        <taxon>Carnegiea</taxon>
    </lineage>
</organism>
<proteinExistence type="predicted"/>
<dbReference type="EMBL" id="JAKOGI010000216">
    <property type="protein sequence ID" value="KAJ8439568.1"/>
    <property type="molecule type" value="Genomic_DNA"/>
</dbReference>
<dbReference type="OrthoDB" id="1932741at2759"/>
<keyword evidence="2" id="KW-1185">Reference proteome</keyword>
<evidence type="ECO:0000313" key="1">
    <source>
        <dbReference type="EMBL" id="KAJ8439568.1"/>
    </source>
</evidence>
<accession>A0A9Q1KA29</accession>
<reference evidence="1" key="1">
    <citation type="submission" date="2022-04" db="EMBL/GenBank/DDBJ databases">
        <title>Carnegiea gigantea Genome sequencing and assembly v2.</title>
        <authorList>
            <person name="Copetti D."/>
            <person name="Sanderson M.J."/>
            <person name="Burquez A."/>
            <person name="Wojciechowski M.F."/>
        </authorList>
    </citation>
    <scope>NUCLEOTIDE SEQUENCE</scope>
    <source>
        <strain evidence="1">SGP5-SGP5p</strain>
        <tissue evidence="1">Aerial part</tissue>
    </source>
</reference>